<organism evidence="5 6">
    <name type="scientific">Rheinheimera baltica</name>
    <dbReference type="NCBI Taxonomy" id="67576"/>
    <lineage>
        <taxon>Bacteria</taxon>
        <taxon>Pseudomonadati</taxon>
        <taxon>Pseudomonadota</taxon>
        <taxon>Gammaproteobacteria</taxon>
        <taxon>Chromatiales</taxon>
        <taxon>Chromatiaceae</taxon>
        <taxon>Rheinheimera</taxon>
    </lineage>
</organism>
<feature type="domain" description="Transposase IS66 C-terminal" evidence="4">
    <location>
        <begin position="494"/>
        <end position="530"/>
    </location>
</feature>
<dbReference type="EMBL" id="JAPJDZ010000095">
    <property type="protein sequence ID" value="MDP5138089.1"/>
    <property type="molecule type" value="Genomic_DNA"/>
</dbReference>
<dbReference type="NCBIfam" id="NF033517">
    <property type="entry name" value="transpos_IS66"/>
    <property type="match status" value="1"/>
</dbReference>
<feature type="domain" description="Transposase IS66 central" evidence="2">
    <location>
        <begin position="203"/>
        <end position="487"/>
    </location>
</feature>
<dbReference type="InterPro" id="IPR039552">
    <property type="entry name" value="IS66_C"/>
</dbReference>
<comment type="caution">
    <text evidence="5">The sequence shown here is derived from an EMBL/GenBank/DDBJ whole genome shotgun (WGS) entry which is preliminary data.</text>
</comment>
<protein>
    <submittedName>
        <fullName evidence="5">IS66 family transposase</fullName>
    </submittedName>
</protein>
<dbReference type="Pfam" id="PF13817">
    <property type="entry name" value="DDE_Tnp_IS66_C"/>
    <property type="match status" value="1"/>
</dbReference>
<evidence type="ECO:0000259" key="3">
    <source>
        <dbReference type="Pfam" id="PF13007"/>
    </source>
</evidence>
<dbReference type="Proteomes" id="UP001231109">
    <property type="component" value="Unassembled WGS sequence"/>
</dbReference>
<gene>
    <name evidence="5" type="ORF">ORJ04_19255</name>
</gene>
<dbReference type="PANTHER" id="PTHR33678:SF1">
    <property type="entry name" value="BLL1576 PROTEIN"/>
    <property type="match status" value="1"/>
</dbReference>
<feature type="domain" description="Transposase TnpC homeodomain" evidence="3">
    <location>
        <begin position="63"/>
        <end position="119"/>
    </location>
</feature>
<name>A0ABT9I3Y5_9GAMM</name>
<evidence type="ECO:0000256" key="1">
    <source>
        <dbReference type="SAM" id="Coils"/>
    </source>
</evidence>
<dbReference type="InterPro" id="IPR052344">
    <property type="entry name" value="Transposase-related"/>
</dbReference>
<sequence length="555" mass="63029">MKMTPSSSSQAADADVLGNLTSEVARLQSLLQQASSENQAWSEKYGKLESEHTSLLDTFTGIKQRLAWFEKQLFGQKSEQRPLELGMQLSLLGDMVPPLAKPEGEAEQITYTRRKGKQRPDDCVNDSGLRFNDNVPVKVITLVPDELKGDDADQYEVIGVKSTFRLAQRPASFEVLRYDRQIIKHKDSEAILPSPAPFNVLDKSVADVSFIVGVLVDKFQYHLPLYRQHQRLTAAGITLSRSTLGTIVARGIDLLYPIVDAMLSSILQSQVLAMDETPIKAGKAGPGKMKQSYFWPVYGDKDEIVFTFSTSRGRQHIEDILKHRFKGTLLSDGYSAYTSYVKANEELTHAQCYVHSRRQFIEAEASWPQQAKEAISLIGKLYEIEDAIRNQKLTDDKKRQYCRLTYSKPVVDRFFQWCEDTLQTLTLLPTDPLLKAIGYVRSKEMALRVFLENPDVPLDTNHLERALRPIPMGRKNWLFCWTELGAEHVGVIQSLIVTCKLHNINVYDYLTDVLLRISQHPASQVHELTPRYWKTKFADNLLRSDLFALQATSVE</sequence>
<keyword evidence="1" id="KW-0175">Coiled coil</keyword>
<accession>A0ABT9I3Y5</accession>
<evidence type="ECO:0000313" key="5">
    <source>
        <dbReference type="EMBL" id="MDP5138089.1"/>
    </source>
</evidence>
<dbReference type="InterPro" id="IPR024463">
    <property type="entry name" value="Transposase_TnpC_homeodom"/>
</dbReference>
<keyword evidence="6" id="KW-1185">Reference proteome</keyword>
<proteinExistence type="predicted"/>
<evidence type="ECO:0000259" key="4">
    <source>
        <dbReference type="Pfam" id="PF13817"/>
    </source>
</evidence>
<dbReference type="InterPro" id="IPR004291">
    <property type="entry name" value="Transposase_IS66_central"/>
</dbReference>
<evidence type="ECO:0000259" key="2">
    <source>
        <dbReference type="Pfam" id="PF03050"/>
    </source>
</evidence>
<reference evidence="5 6" key="1">
    <citation type="submission" date="2022-11" db="EMBL/GenBank/DDBJ databases">
        <title>Viruses from the air-sea interface of a natural surface slick.</title>
        <authorList>
            <person name="Rahlff J."/>
            <person name="Holmfeldt K."/>
        </authorList>
    </citation>
    <scope>NUCLEOTIDE SEQUENCE [LARGE SCALE GENOMIC DNA]</scope>
    <source>
        <strain evidence="5 6">SMS4</strain>
    </source>
</reference>
<dbReference type="PANTHER" id="PTHR33678">
    <property type="entry name" value="BLL1576 PROTEIN"/>
    <property type="match status" value="1"/>
</dbReference>
<feature type="coiled-coil region" evidence="1">
    <location>
        <begin position="17"/>
        <end position="51"/>
    </location>
</feature>
<dbReference type="RefSeq" id="WP_305977261.1">
    <property type="nucleotide sequence ID" value="NZ_JAPJDZ010000095.1"/>
</dbReference>
<dbReference type="Pfam" id="PF13007">
    <property type="entry name" value="LZ_Tnp_IS66"/>
    <property type="match status" value="1"/>
</dbReference>
<evidence type="ECO:0000313" key="6">
    <source>
        <dbReference type="Proteomes" id="UP001231109"/>
    </source>
</evidence>
<dbReference type="Pfam" id="PF03050">
    <property type="entry name" value="DDE_Tnp_IS66"/>
    <property type="match status" value="1"/>
</dbReference>